<dbReference type="AlphaFoldDB" id="A0A0M0LRV1"/>
<comment type="similarity">
    <text evidence="1">Belongs to the FAM227 family.</text>
</comment>
<dbReference type="InterPro" id="IPR029417">
    <property type="entry name" value="FAM227"/>
</dbReference>
<keyword evidence="4" id="KW-1185">Reference proteome</keyword>
<dbReference type="EMBL" id="JWZX01000068">
    <property type="protein sequence ID" value="KOO53785.1"/>
    <property type="molecule type" value="Genomic_DNA"/>
</dbReference>
<accession>A0A0M0LRV1</accession>
<reference evidence="4" key="1">
    <citation type="journal article" date="2015" name="PLoS Genet.">
        <title>Genome Sequence and Transcriptome Analyses of Chrysochromulina tobin: Metabolic Tools for Enhanced Algal Fitness in the Prominent Order Prymnesiales (Haptophyceae).</title>
        <authorList>
            <person name="Hovde B.T."/>
            <person name="Deodato C.R."/>
            <person name="Hunsperger H.M."/>
            <person name="Ryken S.A."/>
            <person name="Yost W."/>
            <person name="Jha R.K."/>
            <person name="Patterson J."/>
            <person name="Monnat R.J. Jr."/>
            <person name="Barlow S.B."/>
            <person name="Starkenburg S.R."/>
            <person name="Cattolico R.A."/>
        </authorList>
    </citation>
    <scope>NUCLEOTIDE SEQUENCE</scope>
    <source>
        <strain evidence="4">CCMP291</strain>
    </source>
</reference>
<evidence type="ECO:0000313" key="4">
    <source>
        <dbReference type="Proteomes" id="UP000037460"/>
    </source>
</evidence>
<organism evidence="3 4">
    <name type="scientific">Chrysochromulina tobinii</name>
    <dbReference type="NCBI Taxonomy" id="1460289"/>
    <lineage>
        <taxon>Eukaryota</taxon>
        <taxon>Haptista</taxon>
        <taxon>Haptophyta</taxon>
        <taxon>Prymnesiophyceae</taxon>
        <taxon>Prymnesiales</taxon>
        <taxon>Chrysochromulinaceae</taxon>
        <taxon>Chrysochromulina</taxon>
    </lineage>
</organism>
<protein>
    <submittedName>
        <fullName evidence="3">Uncharacterized protein</fullName>
    </submittedName>
</protein>
<sequence length="469" mass="51029">MVAAHNRPVSPRSDTTGSDSVFITAQSLQSTASEPTPANAKVPDKPQYSLPNDVAPGPVMSKVLASVNFVAGGHEARFTRIWMQEQCRELAASFTWHAVCKHFQMDDAATADRVFSHVATAYARALGSAKTADLKDTLTWYLPEAVACAAVTALREAYPETLGGLNRRERHDFDAKLRSSLFNTFVIFSSGFGGVRDVRSRDSHASGRTGSPQTSVLAALALSGRGADARAATAGPLAGLASTRRGLPRLRTAEIDWERPTLTSYFGVADDEGQLAAQAAFEQSMREREEAELLALSGGKIDEGSARYSCAVGTLPTLRRTRRDVAACSPLLVRFLELRHDSTGGSARDAPLRLRANRVGCSLVEHRASVREQARVTRGETPTLKQVRLHSARRKEHVADKFDDCMAGFYRTLAGQNITAKVEVAAISREESRATREKAKVRDTANFLVAVRRIEERALTEWQPPVPGD</sequence>
<name>A0A0M0LRV1_9EUKA</name>
<feature type="region of interest" description="Disordered" evidence="2">
    <location>
        <begin position="1"/>
        <end position="52"/>
    </location>
</feature>
<gene>
    <name evidence="3" type="ORF">Ctob_010894</name>
</gene>
<evidence type="ECO:0000256" key="2">
    <source>
        <dbReference type="SAM" id="MobiDB-lite"/>
    </source>
</evidence>
<evidence type="ECO:0000313" key="3">
    <source>
        <dbReference type="EMBL" id="KOO53785.1"/>
    </source>
</evidence>
<dbReference type="Proteomes" id="UP000037460">
    <property type="component" value="Unassembled WGS sequence"/>
</dbReference>
<dbReference type="Pfam" id="PF14922">
    <property type="entry name" value="FWWh"/>
    <property type="match status" value="1"/>
</dbReference>
<feature type="compositionally biased region" description="Polar residues" evidence="2">
    <location>
        <begin position="12"/>
        <end position="36"/>
    </location>
</feature>
<proteinExistence type="inferred from homology"/>
<evidence type="ECO:0000256" key="1">
    <source>
        <dbReference type="ARBA" id="ARBA00008666"/>
    </source>
</evidence>
<comment type="caution">
    <text evidence="3">The sequence shown here is derived from an EMBL/GenBank/DDBJ whole genome shotgun (WGS) entry which is preliminary data.</text>
</comment>